<keyword evidence="4 5" id="KW-0472">Membrane</keyword>
<evidence type="ECO:0000256" key="2">
    <source>
        <dbReference type="ARBA" id="ARBA00022692"/>
    </source>
</evidence>
<dbReference type="Gene3D" id="1.20.1250.20">
    <property type="entry name" value="MFS general substrate transporter like domains"/>
    <property type="match status" value="1"/>
</dbReference>
<dbReference type="InterPro" id="IPR020846">
    <property type="entry name" value="MFS_dom"/>
</dbReference>
<dbReference type="RefSeq" id="WP_237335106.1">
    <property type="nucleotide sequence ID" value="NZ_BAABCM010000001.1"/>
</dbReference>
<feature type="transmembrane region" description="Helical" evidence="5">
    <location>
        <begin position="117"/>
        <end position="138"/>
    </location>
</feature>
<dbReference type="Pfam" id="PF07690">
    <property type="entry name" value="MFS_1"/>
    <property type="match status" value="1"/>
</dbReference>
<proteinExistence type="predicted"/>
<dbReference type="PANTHER" id="PTHR23508:SF10">
    <property type="entry name" value="CARBOXYLIC ACID TRANSPORTER PROTEIN HOMOLOG"/>
    <property type="match status" value="1"/>
</dbReference>
<evidence type="ECO:0000313" key="8">
    <source>
        <dbReference type="Proteomes" id="UP001501624"/>
    </source>
</evidence>
<name>A0ABP7HSS2_9PSEU</name>
<evidence type="ECO:0000313" key="7">
    <source>
        <dbReference type="EMBL" id="GAA3800903.1"/>
    </source>
</evidence>
<comment type="subcellular location">
    <subcellularLocation>
        <location evidence="1">Cell membrane</location>
        <topology evidence="1">Multi-pass membrane protein</topology>
    </subcellularLocation>
</comment>
<evidence type="ECO:0000256" key="1">
    <source>
        <dbReference type="ARBA" id="ARBA00004651"/>
    </source>
</evidence>
<dbReference type="Proteomes" id="UP001501624">
    <property type="component" value="Unassembled WGS sequence"/>
</dbReference>
<evidence type="ECO:0000259" key="6">
    <source>
        <dbReference type="PROSITE" id="PS50850"/>
    </source>
</evidence>
<keyword evidence="3 5" id="KW-1133">Transmembrane helix</keyword>
<dbReference type="PROSITE" id="PS00216">
    <property type="entry name" value="SUGAR_TRANSPORT_1"/>
    <property type="match status" value="1"/>
</dbReference>
<feature type="transmembrane region" description="Helical" evidence="5">
    <location>
        <begin position="382"/>
        <end position="406"/>
    </location>
</feature>
<dbReference type="EMBL" id="BAABCM010000001">
    <property type="protein sequence ID" value="GAA3800903.1"/>
    <property type="molecule type" value="Genomic_DNA"/>
</dbReference>
<dbReference type="PROSITE" id="PS00217">
    <property type="entry name" value="SUGAR_TRANSPORT_2"/>
    <property type="match status" value="1"/>
</dbReference>
<dbReference type="InterPro" id="IPR036259">
    <property type="entry name" value="MFS_trans_sf"/>
</dbReference>
<dbReference type="SUPFAM" id="SSF103473">
    <property type="entry name" value="MFS general substrate transporter"/>
    <property type="match status" value="1"/>
</dbReference>
<feature type="transmembrane region" description="Helical" evidence="5">
    <location>
        <begin position="342"/>
        <end position="361"/>
    </location>
</feature>
<feature type="transmembrane region" description="Helical" evidence="5">
    <location>
        <begin position="252"/>
        <end position="273"/>
    </location>
</feature>
<evidence type="ECO:0000256" key="5">
    <source>
        <dbReference type="SAM" id="Phobius"/>
    </source>
</evidence>
<evidence type="ECO:0000256" key="3">
    <source>
        <dbReference type="ARBA" id="ARBA00022989"/>
    </source>
</evidence>
<organism evidence="7 8">
    <name type="scientific">Amycolatopsis tucumanensis</name>
    <dbReference type="NCBI Taxonomy" id="401106"/>
    <lineage>
        <taxon>Bacteria</taxon>
        <taxon>Bacillati</taxon>
        <taxon>Actinomycetota</taxon>
        <taxon>Actinomycetes</taxon>
        <taxon>Pseudonocardiales</taxon>
        <taxon>Pseudonocardiaceae</taxon>
        <taxon>Amycolatopsis</taxon>
    </lineage>
</organism>
<feature type="transmembrane region" description="Helical" evidence="5">
    <location>
        <begin position="412"/>
        <end position="431"/>
    </location>
</feature>
<feature type="domain" description="Major facilitator superfamily (MFS) profile" evidence="6">
    <location>
        <begin position="26"/>
        <end position="436"/>
    </location>
</feature>
<accession>A0ABP7HSS2</accession>
<reference evidence="8" key="1">
    <citation type="journal article" date="2019" name="Int. J. Syst. Evol. Microbiol.">
        <title>The Global Catalogue of Microorganisms (GCM) 10K type strain sequencing project: providing services to taxonomists for standard genome sequencing and annotation.</title>
        <authorList>
            <consortium name="The Broad Institute Genomics Platform"/>
            <consortium name="The Broad Institute Genome Sequencing Center for Infectious Disease"/>
            <person name="Wu L."/>
            <person name="Ma J."/>
        </authorList>
    </citation>
    <scope>NUCLEOTIDE SEQUENCE [LARGE SCALE GENOMIC DNA]</scope>
    <source>
        <strain evidence="8">JCM 17017</strain>
    </source>
</reference>
<evidence type="ECO:0000256" key="4">
    <source>
        <dbReference type="ARBA" id="ARBA00023136"/>
    </source>
</evidence>
<keyword evidence="8" id="KW-1185">Reference proteome</keyword>
<feature type="transmembrane region" description="Helical" evidence="5">
    <location>
        <begin position="59"/>
        <end position="80"/>
    </location>
</feature>
<comment type="caution">
    <text evidence="7">The sequence shown here is derived from an EMBL/GenBank/DDBJ whole genome shotgun (WGS) entry which is preliminary data.</text>
</comment>
<feature type="transmembrane region" description="Helical" evidence="5">
    <location>
        <begin position="150"/>
        <end position="172"/>
    </location>
</feature>
<dbReference type="InterPro" id="IPR005829">
    <property type="entry name" value="Sugar_transporter_CS"/>
</dbReference>
<protein>
    <submittedName>
        <fullName evidence="7">Aromatic acid/H+ symport family MFS transporter</fullName>
    </submittedName>
</protein>
<feature type="transmembrane region" description="Helical" evidence="5">
    <location>
        <begin position="178"/>
        <end position="197"/>
    </location>
</feature>
<feature type="transmembrane region" description="Helical" evidence="5">
    <location>
        <begin position="92"/>
        <end position="111"/>
    </location>
</feature>
<dbReference type="PANTHER" id="PTHR23508">
    <property type="entry name" value="CARBOXYLIC ACID TRANSPORTER PROTEIN HOMOLOG"/>
    <property type="match status" value="1"/>
</dbReference>
<keyword evidence="2 5" id="KW-0812">Transmembrane</keyword>
<sequence length="453" mass="47606">MPSSPPTVRLPQFLDDRPLGRLQYGVLTLCGLVMFLDGFDTQAISYAAPAIARDWHLPSAAFGPVFSAALIGLMIGYLVISPLADRVGRRTMIVAATTAFSVLTLLTVFAQSVEALFVIRLLTGIPLGAATPSAIALTSEYAPKRLRATFVLVIYCGYSLGFVVAGAVSGALIPVYGWHSVFLVGGIAPVLLVPLLWRRLPESPTVCLRRGRPVAHLLRRLDPSLPQDVQVLGEPAEATHRVPLARLFSHRWVMGTLLLWAAFTINLAVFYALQSWLPTLLGKAGYSPSAVVAATTLTTVGGIAAAVVIGPAMDWIGAAQTLGALYLVGFVSVGFLGFALDLPLWVVLVVNFVAGCCVSGGQKSVSAYTSMFYPTEMRSTGVGWGLGVGRVGGIFGPIAVGVAVSAGWSDRSLFMAVAVPLLIGAVLVLALPRSARRATAAEPLPQAASEPSS</sequence>
<feature type="transmembrane region" description="Helical" evidence="5">
    <location>
        <begin position="315"/>
        <end position="336"/>
    </location>
</feature>
<dbReference type="InterPro" id="IPR011701">
    <property type="entry name" value="MFS"/>
</dbReference>
<feature type="transmembrane region" description="Helical" evidence="5">
    <location>
        <begin position="285"/>
        <end position="308"/>
    </location>
</feature>
<gene>
    <name evidence="7" type="ORF">GCM10022380_17960</name>
</gene>
<dbReference type="PROSITE" id="PS50850">
    <property type="entry name" value="MFS"/>
    <property type="match status" value="1"/>
</dbReference>
<dbReference type="CDD" id="cd17365">
    <property type="entry name" value="MFS_PcaK_like"/>
    <property type="match status" value="1"/>
</dbReference>